<comment type="caution">
    <text evidence="3">The sequence shown here is derived from an EMBL/GenBank/DDBJ whole genome shotgun (WGS) entry which is preliminary data.</text>
</comment>
<dbReference type="PANTHER" id="PTHR30041">
    <property type="entry name" value="ARSENATE REDUCTASE"/>
    <property type="match status" value="1"/>
</dbReference>
<protein>
    <submittedName>
        <fullName evidence="3">ArsC family reductase</fullName>
    </submittedName>
</protein>
<evidence type="ECO:0000313" key="3">
    <source>
        <dbReference type="EMBL" id="PRD44153.1"/>
    </source>
</evidence>
<dbReference type="InterPro" id="IPR006660">
    <property type="entry name" value="Arsenate_reductase-like"/>
</dbReference>
<dbReference type="AlphaFoldDB" id="A0A2S9IUE0"/>
<proteinExistence type="inferred from homology"/>
<organism evidence="3 4">
    <name type="scientific">Sphingobacterium haloxyli</name>
    <dbReference type="NCBI Taxonomy" id="2100533"/>
    <lineage>
        <taxon>Bacteria</taxon>
        <taxon>Pseudomonadati</taxon>
        <taxon>Bacteroidota</taxon>
        <taxon>Sphingobacteriia</taxon>
        <taxon>Sphingobacteriales</taxon>
        <taxon>Sphingobacteriaceae</taxon>
        <taxon>Sphingobacterium</taxon>
    </lineage>
</organism>
<name>A0A2S9IUE0_9SPHI</name>
<evidence type="ECO:0000256" key="2">
    <source>
        <dbReference type="PROSITE-ProRule" id="PRU01282"/>
    </source>
</evidence>
<dbReference type="SUPFAM" id="SSF52833">
    <property type="entry name" value="Thioredoxin-like"/>
    <property type="match status" value="1"/>
</dbReference>
<comment type="similarity">
    <text evidence="1 2">Belongs to the ArsC family.</text>
</comment>
<dbReference type="Pfam" id="PF03960">
    <property type="entry name" value="ArsC"/>
    <property type="match status" value="1"/>
</dbReference>
<evidence type="ECO:0000313" key="4">
    <source>
        <dbReference type="Proteomes" id="UP000239711"/>
    </source>
</evidence>
<dbReference type="NCBIfam" id="TIGR01617">
    <property type="entry name" value="arsC_related"/>
    <property type="match status" value="1"/>
</dbReference>
<keyword evidence="4" id="KW-1185">Reference proteome</keyword>
<dbReference type="PANTHER" id="PTHR30041:SF8">
    <property type="entry name" value="PROTEIN YFFB"/>
    <property type="match status" value="1"/>
</dbReference>
<dbReference type="Gene3D" id="3.40.30.10">
    <property type="entry name" value="Glutaredoxin"/>
    <property type="match status" value="1"/>
</dbReference>
<reference evidence="3 4" key="1">
    <citation type="submission" date="2018-02" db="EMBL/GenBank/DDBJ databases">
        <title>The draft genome of Sphingobacterium sp. 5JN-11.</title>
        <authorList>
            <person name="Liu L."/>
            <person name="Li L."/>
            <person name="Liang L."/>
            <person name="Zhang X."/>
            <person name="Wang T."/>
        </authorList>
    </citation>
    <scope>NUCLEOTIDE SEQUENCE [LARGE SCALE GENOMIC DNA]</scope>
    <source>
        <strain evidence="3 4">5JN-11</strain>
    </source>
</reference>
<dbReference type="OrthoDB" id="9794155at2"/>
<dbReference type="NCBIfam" id="NF008107">
    <property type="entry name" value="PRK10853.1"/>
    <property type="match status" value="1"/>
</dbReference>
<evidence type="ECO:0000256" key="1">
    <source>
        <dbReference type="ARBA" id="ARBA00007198"/>
    </source>
</evidence>
<accession>A0A2S9IUE0</accession>
<dbReference type="PROSITE" id="PS51353">
    <property type="entry name" value="ARSC"/>
    <property type="match status" value="1"/>
</dbReference>
<dbReference type="EMBL" id="PVBQ01000028">
    <property type="protein sequence ID" value="PRD44153.1"/>
    <property type="molecule type" value="Genomic_DNA"/>
</dbReference>
<sequence>MALQVYGIKNCNTVKKALTWLDENKIAYTFHDYKKEPATLQQLEAWENEISWEALVNKKGTTWRKLSPEEQTTVVDADSANQVLLKNNSMIKRPLIESSKGIILGFDEEEYQAKLK</sequence>
<dbReference type="InterPro" id="IPR006504">
    <property type="entry name" value="Tscrpt_reg_Spx/MgsR"/>
</dbReference>
<gene>
    <name evidence="3" type="ORF">C5745_19430</name>
</gene>
<dbReference type="Proteomes" id="UP000239711">
    <property type="component" value="Unassembled WGS sequence"/>
</dbReference>
<dbReference type="InterPro" id="IPR036249">
    <property type="entry name" value="Thioredoxin-like_sf"/>
</dbReference>